<keyword evidence="3 5" id="KW-0949">S-adenosyl-L-methionine</keyword>
<organism evidence="6">
    <name type="scientific">Thermosulfurimonas dismutans</name>
    <dbReference type="NCBI Taxonomy" id="999894"/>
    <lineage>
        <taxon>Bacteria</taxon>
        <taxon>Pseudomonadati</taxon>
        <taxon>Thermodesulfobacteriota</taxon>
        <taxon>Thermodesulfobacteria</taxon>
        <taxon>Thermodesulfobacteriales</taxon>
        <taxon>Thermodesulfobacteriaceae</taxon>
        <taxon>Thermosulfurimonas</taxon>
    </lineage>
</organism>
<sequence length="185" mass="21318">MSRMSLGQLLGYQVNRRYLGKESFLFGHIHYLYTMRWPVRLLLLAPGPLRYPFIREGLDFYAQRLRPYLHFETLFPKASGGPEKEGRILKRHLSPGDYLVALTERGKLFSTREFARWLGNLLPSRRRITVLAGGPEGLSADLLAVSHFQLSLSPLTFHHELALLVFAETLYRALTLLSGHPYHRD</sequence>
<dbReference type="CDD" id="cd18081">
    <property type="entry name" value="RlmH-like"/>
    <property type="match status" value="1"/>
</dbReference>
<comment type="subunit">
    <text evidence="5">Homodimer.</text>
</comment>
<dbReference type="SUPFAM" id="SSF75217">
    <property type="entry name" value="alpha/beta knot"/>
    <property type="match status" value="1"/>
</dbReference>
<feature type="binding site" evidence="5">
    <location>
        <position position="102"/>
    </location>
    <ligand>
        <name>S-adenosyl-L-methionine</name>
        <dbReference type="ChEBI" id="CHEBI:59789"/>
    </ligand>
</feature>
<feature type="binding site" evidence="5">
    <location>
        <begin position="152"/>
        <end position="157"/>
    </location>
    <ligand>
        <name>S-adenosyl-L-methionine</name>
        <dbReference type="ChEBI" id="CHEBI:59789"/>
    </ligand>
</feature>
<dbReference type="InterPro" id="IPR003742">
    <property type="entry name" value="RlmH-like"/>
</dbReference>
<dbReference type="InterPro" id="IPR029028">
    <property type="entry name" value="Alpha/beta_knot_MTases"/>
</dbReference>
<dbReference type="Gene3D" id="3.40.1280.10">
    <property type="match status" value="1"/>
</dbReference>
<protein>
    <recommendedName>
        <fullName evidence="5">Ribosomal RNA large subunit methyltransferase H</fullName>
        <ecNumber evidence="5">2.1.1.177</ecNumber>
    </recommendedName>
    <alternativeName>
        <fullName evidence="5">23S rRNA (pseudouridine1915-N3)-methyltransferase</fullName>
    </alternativeName>
    <alternativeName>
        <fullName evidence="5">23S rRNA m3Psi1915 methyltransferase</fullName>
    </alternativeName>
    <alternativeName>
        <fullName evidence="5">rRNA (pseudouridine-N3-)-methyltransferase RlmH</fullName>
    </alternativeName>
</protein>
<comment type="similarity">
    <text evidence="4 5">Belongs to the RNA methyltransferase RlmH family.</text>
</comment>
<comment type="catalytic activity">
    <reaction evidence="5">
        <text>pseudouridine(1915) in 23S rRNA + S-adenosyl-L-methionine = N(3)-methylpseudouridine(1915) in 23S rRNA + S-adenosyl-L-homocysteine + H(+)</text>
        <dbReference type="Rhea" id="RHEA:42752"/>
        <dbReference type="Rhea" id="RHEA-COMP:10221"/>
        <dbReference type="Rhea" id="RHEA-COMP:10222"/>
        <dbReference type="ChEBI" id="CHEBI:15378"/>
        <dbReference type="ChEBI" id="CHEBI:57856"/>
        <dbReference type="ChEBI" id="CHEBI:59789"/>
        <dbReference type="ChEBI" id="CHEBI:65314"/>
        <dbReference type="ChEBI" id="CHEBI:74486"/>
        <dbReference type="EC" id="2.1.1.177"/>
    </reaction>
</comment>
<accession>A0A7C3GR96</accession>
<evidence type="ECO:0000256" key="2">
    <source>
        <dbReference type="ARBA" id="ARBA00022679"/>
    </source>
</evidence>
<dbReference type="EC" id="2.1.1.177" evidence="5"/>
<name>A0A7C3GR96_9BACT</name>
<proteinExistence type="inferred from homology"/>
<dbReference type="Proteomes" id="UP000886043">
    <property type="component" value="Unassembled WGS sequence"/>
</dbReference>
<keyword evidence="2 5" id="KW-0808">Transferase</keyword>
<evidence type="ECO:0000256" key="3">
    <source>
        <dbReference type="ARBA" id="ARBA00022691"/>
    </source>
</evidence>
<dbReference type="GO" id="GO:0070038">
    <property type="term" value="F:rRNA (pseudouridine-N3-)-methyltransferase activity"/>
    <property type="evidence" value="ECO:0007669"/>
    <property type="project" value="UniProtKB-UniRule"/>
</dbReference>
<evidence type="ECO:0000256" key="5">
    <source>
        <dbReference type="HAMAP-Rule" id="MF_00658"/>
    </source>
</evidence>
<gene>
    <name evidence="5" type="primary">rlmH</name>
    <name evidence="6" type="ORF">ENJ40_05320</name>
</gene>
<comment type="caution">
    <text evidence="6">The sequence shown here is derived from an EMBL/GenBank/DDBJ whole genome shotgun (WGS) entry which is preliminary data.</text>
</comment>
<reference evidence="6" key="1">
    <citation type="journal article" date="2020" name="mSystems">
        <title>Genome- and Community-Level Interaction Insights into Carbon Utilization and Element Cycling Functions of Hydrothermarchaeota in Hydrothermal Sediment.</title>
        <authorList>
            <person name="Zhou Z."/>
            <person name="Liu Y."/>
            <person name="Xu W."/>
            <person name="Pan J."/>
            <person name="Luo Z.H."/>
            <person name="Li M."/>
        </authorList>
    </citation>
    <scope>NUCLEOTIDE SEQUENCE [LARGE SCALE GENOMIC DNA]</scope>
    <source>
        <strain evidence="6">HyVt-483</strain>
    </source>
</reference>
<dbReference type="HAMAP" id="MF_00658">
    <property type="entry name" value="23SrRNA_methyltr_H"/>
    <property type="match status" value="1"/>
</dbReference>
<keyword evidence="5" id="KW-0698">rRNA processing</keyword>
<feature type="binding site" evidence="5">
    <location>
        <position position="133"/>
    </location>
    <ligand>
        <name>S-adenosyl-L-methionine</name>
        <dbReference type="ChEBI" id="CHEBI:59789"/>
    </ligand>
</feature>
<dbReference type="GO" id="GO:0005737">
    <property type="term" value="C:cytoplasm"/>
    <property type="evidence" value="ECO:0007669"/>
    <property type="project" value="UniProtKB-SubCell"/>
</dbReference>
<evidence type="ECO:0000256" key="4">
    <source>
        <dbReference type="ARBA" id="ARBA00038303"/>
    </source>
</evidence>
<evidence type="ECO:0000313" key="6">
    <source>
        <dbReference type="EMBL" id="HFC97860.1"/>
    </source>
</evidence>
<comment type="function">
    <text evidence="5">Specifically methylates the pseudouridine at position 1915 (m3Psi1915) in 23S rRNA.</text>
</comment>
<keyword evidence="5" id="KW-0963">Cytoplasm</keyword>
<dbReference type="AlphaFoldDB" id="A0A7C3GR96"/>
<dbReference type="PANTHER" id="PTHR33603:SF1">
    <property type="entry name" value="RIBOSOMAL RNA LARGE SUBUNIT METHYLTRANSFERASE H"/>
    <property type="match status" value="1"/>
</dbReference>
<dbReference type="Pfam" id="PF02590">
    <property type="entry name" value="SPOUT_MTase"/>
    <property type="match status" value="1"/>
</dbReference>
<keyword evidence="1 5" id="KW-0489">Methyltransferase</keyword>
<evidence type="ECO:0000256" key="1">
    <source>
        <dbReference type="ARBA" id="ARBA00022603"/>
    </source>
</evidence>
<comment type="subcellular location">
    <subcellularLocation>
        <location evidence="5">Cytoplasm</location>
    </subcellularLocation>
</comment>
<dbReference type="PANTHER" id="PTHR33603">
    <property type="entry name" value="METHYLTRANSFERASE"/>
    <property type="match status" value="1"/>
</dbReference>
<dbReference type="InterPro" id="IPR029026">
    <property type="entry name" value="tRNA_m1G_MTases_N"/>
</dbReference>
<dbReference type="EMBL" id="DRMH01000071">
    <property type="protein sequence ID" value="HFC97860.1"/>
    <property type="molecule type" value="Genomic_DNA"/>
</dbReference>